<keyword evidence="7 10" id="KW-0464">Manganese</keyword>
<dbReference type="SUPFAM" id="SSF52768">
    <property type="entry name" value="Arginase/deacetylase"/>
    <property type="match status" value="1"/>
</dbReference>
<dbReference type="PIRSF" id="PIRSF036979">
    <property type="entry name" value="Arginase"/>
    <property type="match status" value="1"/>
</dbReference>
<feature type="binding site" evidence="10">
    <location>
        <position position="127"/>
    </location>
    <ligand>
        <name>Mn(2+)</name>
        <dbReference type="ChEBI" id="CHEBI:29035"/>
        <label>1</label>
    </ligand>
</feature>
<dbReference type="GO" id="GO:0000050">
    <property type="term" value="P:urea cycle"/>
    <property type="evidence" value="ECO:0007669"/>
    <property type="project" value="UniProtKB-UniPathway"/>
</dbReference>
<feature type="binding site" evidence="10">
    <location>
        <position position="230"/>
    </location>
    <ligand>
        <name>Mn(2+)</name>
        <dbReference type="ChEBI" id="CHEBI:29035"/>
        <label>1</label>
    </ligand>
</feature>
<evidence type="ECO:0000256" key="6">
    <source>
        <dbReference type="ARBA" id="ARBA00022801"/>
    </source>
</evidence>
<comment type="pathway">
    <text evidence="1">Nitrogen metabolism; urea cycle; L-ornithine and urea from L-arginine: step 1/1.</text>
</comment>
<dbReference type="GO" id="GO:0030145">
    <property type="term" value="F:manganese ion binding"/>
    <property type="evidence" value="ECO:0007669"/>
    <property type="project" value="TreeGrafter"/>
</dbReference>
<evidence type="ECO:0000313" key="14">
    <source>
        <dbReference type="EMBL" id="PZX01242.1"/>
    </source>
</evidence>
<dbReference type="PANTHER" id="PTHR43782:SF3">
    <property type="entry name" value="ARGINASE"/>
    <property type="match status" value="1"/>
</dbReference>
<comment type="cofactor">
    <cofactor evidence="10 13">
        <name>Mn(2+)</name>
        <dbReference type="ChEBI" id="CHEBI:29035"/>
    </cofactor>
    <text evidence="10 13">Binds 2 manganese ions per subunit.</text>
</comment>
<name>A0A2W7MZX7_9BACI</name>
<evidence type="ECO:0000256" key="12">
    <source>
        <dbReference type="RuleBase" id="RU003684"/>
    </source>
</evidence>
<comment type="catalytic activity">
    <reaction evidence="8 13">
        <text>L-arginine + H2O = urea + L-ornithine</text>
        <dbReference type="Rhea" id="RHEA:20569"/>
        <dbReference type="ChEBI" id="CHEBI:15377"/>
        <dbReference type="ChEBI" id="CHEBI:16199"/>
        <dbReference type="ChEBI" id="CHEBI:32682"/>
        <dbReference type="ChEBI" id="CHEBI:46911"/>
        <dbReference type="EC" id="3.5.3.1"/>
    </reaction>
</comment>
<gene>
    <name evidence="14" type="ORF">C7437_11910</name>
</gene>
<dbReference type="GO" id="GO:0005737">
    <property type="term" value="C:cytoplasm"/>
    <property type="evidence" value="ECO:0007669"/>
    <property type="project" value="TreeGrafter"/>
</dbReference>
<dbReference type="RefSeq" id="WP_111441080.1">
    <property type="nucleotide sequence ID" value="NZ_QKZI01000019.1"/>
</dbReference>
<evidence type="ECO:0000256" key="7">
    <source>
        <dbReference type="ARBA" id="ARBA00023211"/>
    </source>
</evidence>
<evidence type="ECO:0000256" key="11">
    <source>
        <dbReference type="PROSITE-ProRule" id="PRU00742"/>
    </source>
</evidence>
<dbReference type="FunFam" id="3.40.800.10:FF:000005">
    <property type="entry name" value="Arginase"/>
    <property type="match status" value="1"/>
</dbReference>
<proteinExistence type="inferred from homology"/>
<comment type="caution">
    <text evidence="14">The sequence shown here is derived from an EMBL/GenBank/DDBJ whole genome shotgun (WGS) entry which is preliminary data.</text>
</comment>
<organism evidence="14 15">
    <name type="scientific">Psychrobacillus insolitus</name>
    <dbReference type="NCBI Taxonomy" id="1461"/>
    <lineage>
        <taxon>Bacteria</taxon>
        <taxon>Bacillati</taxon>
        <taxon>Bacillota</taxon>
        <taxon>Bacilli</taxon>
        <taxon>Bacillales</taxon>
        <taxon>Bacillaceae</taxon>
        <taxon>Psychrobacillus</taxon>
    </lineage>
</organism>
<evidence type="ECO:0000256" key="9">
    <source>
        <dbReference type="NCBIfam" id="TIGR01229"/>
    </source>
</evidence>
<sequence>MKKLNFSIIGVPMDLGQNRRGVDMGPSAIRYAGVVERLEALGHNVKDEGDIAISHARKEQTPNTHLRNLQDVIEANLALAEKVHEVLTQGQFPLVLGGDHSIAIGTLAGLADRYENLGVIWYDAHADLNTEETSPTGNIHGMPLAVSLGLGHDDLVNIRSFSPKIKPENVIIIGARSVDPGERELIKEKGIKVFSMHEIDKLGMTEVMNQAISYLRERKVDGVHLSLDLDGLDPLYTPGVGTPVPGGINYRESHLAMEMLYSSGLITSAEFVEVNPILDEKNKTADVAVGLMGSLFGESLI</sequence>
<evidence type="ECO:0000256" key="13">
    <source>
        <dbReference type="RuleBase" id="RU361159"/>
    </source>
</evidence>
<dbReference type="AlphaFoldDB" id="A0A2W7MZX7"/>
<dbReference type="InterPro" id="IPR020855">
    <property type="entry name" value="Ureohydrolase_Mn_BS"/>
</dbReference>
<dbReference type="GO" id="GO:0006525">
    <property type="term" value="P:arginine metabolic process"/>
    <property type="evidence" value="ECO:0007669"/>
    <property type="project" value="UniProtKB-KW"/>
</dbReference>
<dbReference type="Proteomes" id="UP000248646">
    <property type="component" value="Unassembled WGS sequence"/>
</dbReference>
<comment type="similarity">
    <text evidence="11 12">Belongs to the arginase family.</text>
</comment>
<evidence type="ECO:0000256" key="10">
    <source>
        <dbReference type="PIRSR" id="PIRSR036979-1"/>
    </source>
</evidence>
<dbReference type="InterPro" id="IPR014033">
    <property type="entry name" value="Arginase"/>
</dbReference>
<evidence type="ECO:0000313" key="15">
    <source>
        <dbReference type="Proteomes" id="UP000248646"/>
    </source>
</evidence>
<evidence type="ECO:0000256" key="8">
    <source>
        <dbReference type="ARBA" id="ARBA00047391"/>
    </source>
</evidence>
<dbReference type="EC" id="3.5.3.1" evidence="2 9"/>
<feature type="binding site" evidence="10">
    <location>
        <position position="100"/>
    </location>
    <ligand>
        <name>Mn(2+)</name>
        <dbReference type="ChEBI" id="CHEBI:29035"/>
        <label>1</label>
    </ligand>
</feature>
<dbReference type="InterPro" id="IPR006035">
    <property type="entry name" value="Ureohydrolase"/>
</dbReference>
<evidence type="ECO:0000256" key="4">
    <source>
        <dbReference type="ARBA" id="ARBA00022503"/>
    </source>
</evidence>
<dbReference type="UniPathway" id="UPA00158">
    <property type="reaction ID" value="UER00270"/>
</dbReference>
<evidence type="ECO:0000256" key="1">
    <source>
        <dbReference type="ARBA" id="ARBA00005098"/>
    </source>
</evidence>
<keyword evidence="15" id="KW-1185">Reference proteome</keyword>
<evidence type="ECO:0000256" key="3">
    <source>
        <dbReference type="ARBA" id="ARBA00018123"/>
    </source>
</evidence>
<keyword evidence="5 10" id="KW-0479">Metal-binding</keyword>
<feature type="binding site" evidence="10">
    <location>
        <position position="125"/>
    </location>
    <ligand>
        <name>Mn(2+)</name>
        <dbReference type="ChEBI" id="CHEBI:29035"/>
        <label>1</label>
    </ligand>
</feature>
<dbReference type="PRINTS" id="PR00116">
    <property type="entry name" value="ARGINASE"/>
</dbReference>
<feature type="binding site" evidence="10">
    <location>
        <position position="123"/>
    </location>
    <ligand>
        <name>Mn(2+)</name>
        <dbReference type="ChEBI" id="CHEBI:29035"/>
        <label>1</label>
    </ligand>
</feature>
<accession>A0A2W7MZX7</accession>
<dbReference type="Pfam" id="PF00491">
    <property type="entry name" value="Arginase"/>
    <property type="match status" value="1"/>
</dbReference>
<dbReference type="Gene3D" id="3.40.800.10">
    <property type="entry name" value="Ureohydrolase domain"/>
    <property type="match status" value="1"/>
</dbReference>
<evidence type="ECO:0000256" key="5">
    <source>
        <dbReference type="ARBA" id="ARBA00022723"/>
    </source>
</evidence>
<evidence type="ECO:0000256" key="2">
    <source>
        <dbReference type="ARBA" id="ARBA00012168"/>
    </source>
</evidence>
<dbReference type="GO" id="GO:0004053">
    <property type="term" value="F:arginase activity"/>
    <property type="evidence" value="ECO:0007669"/>
    <property type="project" value="UniProtKB-UniRule"/>
</dbReference>
<keyword evidence="4 13" id="KW-0056">Arginine metabolism</keyword>
<dbReference type="NCBIfam" id="TIGR01229">
    <property type="entry name" value="rocF_arginase"/>
    <property type="match status" value="1"/>
</dbReference>
<dbReference type="PROSITE" id="PS01053">
    <property type="entry name" value="ARGINASE_1"/>
    <property type="match status" value="1"/>
</dbReference>
<dbReference type="PANTHER" id="PTHR43782">
    <property type="entry name" value="ARGINASE"/>
    <property type="match status" value="1"/>
</dbReference>
<reference evidence="14 15" key="1">
    <citation type="submission" date="2018-06" db="EMBL/GenBank/DDBJ databases">
        <title>Genomic Encyclopedia of Type Strains, Phase IV (KMG-IV): sequencing the most valuable type-strain genomes for metagenomic binning, comparative biology and taxonomic classification.</title>
        <authorList>
            <person name="Goeker M."/>
        </authorList>
    </citation>
    <scope>NUCLEOTIDE SEQUENCE [LARGE SCALE GENOMIC DNA]</scope>
    <source>
        <strain evidence="14 15">DSM 5</strain>
    </source>
</reference>
<dbReference type="EMBL" id="QKZI01000019">
    <property type="protein sequence ID" value="PZX01242.1"/>
    <property type="molecule type" value="Genomic_DNA"/>
</dbReference>
<feature type="binding site" evidence="10">
    <location>
        <position position="228"/>
    </location>
    <ligand>
        <name>Mn(2+)</name>
        <dbReference type="ChEBI" id="CHEBI:29035"/>
        <label>1</label>
    </ligand>
</feature>
<dbReference type="InterPro" id="IPR023696">
    <property type="entry name" value="Ureohydrolase_dom_sf"/>
</dbReference>
<dbReference type="CDD" id="cd09989">
    <property type="entry name" value="Arginase"/>
    <property type="match status" value="1"/>
</dbReference>
<keyword evidence="6 12" id="KW-0378">Hydrolase</keyword>
<dbReference type="OrthoDB" id="9789727at2"/>
<protein>
    <recommendedName>
        <fullName evidence="3 9">Arginase</fullName>
        <ecNumber evidence="2 9">3.5.3.1</ecNumber>
    </recommendedName>
</protein>
<dbReference type="PROSITE" id="PS51409">
    <property type="entry name" value="ARGINASE_2"/>
    <property type="match status" value="1"/>
</dbReference>